<organism evidence="5">
    <name type="scientific">marine metagenome</name>
    <dbReference type="NCBI Taxonomy" id="408172"/>
    <lineage>
        <taxon>unclassified sequences</taxon>
        <taxon>metagenomes</taxon>
        <taxon>ecological metagenomes</taxon>
    </lineage>
</organism>
<feature type="non-terminal residue" evidence="5">
    <location>
        <position position="146"/>
    </location>
</feature>
<gene>
    <name evidence="5" type="ORF">METZ01_LOCUS420244</name>
</gene>
<dbReference type="GO" id="GO:0003824">
    <property type="term" value="F:catalytic activity"/>
    <property type="evidence" value="ECO:0007669"/>
    <property type="project" value="InterPro"/>
</dbReference>
<dbReference type="Gene3D" id="3.20.20.70">
    <property type="entry name" value="Aldolase class I"/>
    <property type="match status" value="1"/>
</dbReference>
<dbReference type="InterPro" id="IPR058240">
    <property type="entry name" value="rSAM_sf"/>
</dbReference>
<dbReference type="EMBL" id="UINC01165794">
    <property type="protein sequence ID" value="SVD67390.1"/>
    <property type="molecule type" value="Genomic_DNA"/>
</dbReference>
<protein>
    <recommendedName>
        <fullName evidence="6">Radical SAM core domain-containing protein</fullName>
    </recommendedName>
</protein>
<keyword evidence="1" id="KW-0949">S-adenosyl-L-methionine</keyword>
<evidence type="ECO:0008006" key="6">
    <source>
        <dbReference type="Google" id="ProtNLM"/>
    </source>
</evidence>
<keyword evidence="4" id="KW-0411">Iron-sulfur</keyword>
<reference evidence="5" key="1">
    <citation type="submission" date="2018-05" db="EMBL/GenBank/DDBJ databases">
        <authorList>
            <person name="Lanie J.A."/>
            <person name="Ng W.-L."/>
            <person name="Kazmierczak K.M."/>
            <person name="Andrzejewski T.M."/>
            <person name="Davidsen T.M."/>
            <person name="Wayne K.J."/>
            <person name="Tettelin H."/>
            <person name="Glass J.I."/>
            <person name="Rusch D."/>
            <person name="Podicherti R."/>
            <person name="Tsui H.-C.T."/>
            <person name="Winkler M.E."/>
        </authorList>
    </citation>
    <scope>NUCLEOTIDE SEQUENCE</scope>
</reference>
<dbReference type="SUPFAM" id="SSF102114">
    <property type="entry name" value="Radical SAM enzymes"/>
    <property type="match status" value="1"/>
</dbReference>
<dbReference type="InterPro" id="IPR013785">
    <property type="entry name" value="Aldolase_TIM"/>
</dbReference>
<evidence type="ECO:0000256" key="3">
    <source>
        <dbReference type="ARBA" id="ARBA00023004"/>
    </source>
</evidence>
<evidence type="ECO:0000256" key="4">
    <source>
        <dbReference type="ARBA" id="ARBA00023014"/>
    </source>
</evidence>
<accession>A0A382X953</accession>
<keyword evidence="2" id="KW-0479">Metal-binding</keyword>
<evidence type="ECO:0000256" key="2">
    <source>
        <dbReference type="ARBA" id="ARBA00022723"/>
    </source>
</evidence>
<evidence type="ECO:0000313" key="5">
    <source>
        <dbReference type="EMBL" id="SVD67390.1"/>
    </source>
</evidence>
<dbReference type="GO" id="GO:0046872">
    <property type="term" value="F:metal ion binding"/>
    <property type="evidence" value="ECO:0007669"/>
    <property type="project" value="UniProtKB-KW"/>
</dbReference>
<keyword evidence="3" id="KW-0408">Iron</keyword>
<dbReference type="SFLD" id="SFLDS00029">
    <property type="entry name" value="Radical_SAM"/>
    <property type="match status" value="1"/>
</dbReference>
<dbReference type="InterPro" id="IPR007197">
    <property type="entry name" value="rSAM"/>
</dbReference>
<evidence type="ECO:0000256" key="1">
    <source>
        <dbReference type="ARBA" id="ARBA00022691"/>
    </source>
</evidence>
<proteinExistence type="predicted"/>
<dbReference type="AlphaFoldDB" id="A0A382X953"/>
<name>A0A382X953_9ZZZZ</name>
<sequence>MNQSNAVETKEGQLILDSHKLSYHYDRVNAWQDGEIIAPVSVDMALTRACGAMCSFCYAIMQEPQERPPIREKHALDLADDFAEIGVRGVSLISDGESTLSKAYVPFIQHAKNNGIDVGNATNGWEWGPEKIEQVLPCLTWVRFTV</sequence>
<dbReference type="GO" id="GO:0051536">
    <property type="term" value="F:iron-sulfur cluster binding"/>
    <property type="evidence" value="ECO:0007669"/>
    <property type="project" value="UniProtKB-KW"/>
</dbReference>